<protein>
    <submittedName>
        <fullName evidence="1">Uncharacterized protein</fullName>
    </submittedName>
</protein>
<proteinExistence type="predicted"/>
<keyword evidence="2" id="KW-1185">Reference proteome</keyword>
<evidence type="ECO:0000313" key="2">
    <source>
        <dbReference type="Proteomes" id="UP001526143"/>
    </source>
</evidence>
<reference evidence="1 2" key="1">
    <citation type="submission" date="2022-10" db="EMBL/GenBank/DDBJ databases">
        <title>Identification of biosynthetic pathway for the production of the potent trypsin inhibitor radiosumin.</title>
        <authorList>
            <person name="Fewer D.P."/>
            <person name="Delbaje E."/>
            <person name="Ouyang X."/>
            <person name="Agostino P.D."/>
            <person name="Wahlsten M."/>
            <person name="Jokela J."/>
            <person name="Permi P."/>
            <person name="Haapaniemi E."/>
            <person name="Koistinen H."/>
        </authorList>
    </citation>
    <scope>NUCLEOTIDE SEQUENCE [LARGE SCALE GENOMIC DNA]</scope>
    <source>
        <strain evidence="1 2">NIES-515</strain>
    </source>
</reference>
<gene>
    <name evidence="1" type="ORF">OGM63_29380</name>
</gene>
<name>A0ABT3B856_9CYAN</name>
<dbReference type="EMBL" id="JAOWRF010000417">
    <property type="protein sequence ID" value="MCV3217574.1"/>
    <property type="molecule type" value="Genomic_DNA"/>
</dbReference>
<dbReference type="Proteomes" id="UP001526143">
    <property type="component" value="Unassembled WGS sequence"/>
</dbReference>
<comment type="caution">
    <text evidence="1">The sequence shown here is derived from an EMBL/GenBank/DDBJ whole genome shotgun (WGS) entry which is preliminary data.</text>
</comment>
<sequence length="75" mass="8596">MSSTGKGRPPGQTKQEGELKKLGLLQKNEVLNPAILCQWYEIPETWLDPLESRAATELLENNERQQEIYSILELQ</sequence>
<dbReference type="RefSeq" id="WP_263749299.1">
    <property type="nucleotide sequence ID" value="NZ_JAOWRF010000417.1"/>
</dbReference>
<accession>A0ABT3B856</accession>
<evidence type="ECO:0000313" key="1">
    <source>
        <dbReference type="EMBL" id="MCV3217574.1"/>
    </source>
</evidence>
<organism evidence="1 2">
    <name type="scientific">Plectonema radiosum NIES-515</name>
    <dbReference type="NCBI Taxonomy" id="2986073"/>
    <lineage>
        <taxon>Bacteria</taxon>
        <taxon>Bacillati</taxon>
        <taxon>Cyanobacteriota</taxon>
        <taxon>Cyanophyceae</taxon>
        <taxon>Oscillatoriophycideae</taxon>
        <taxon>Oscillatoriales</taxon>
        <taxon>Microcoleaceae</taxon>
        <taxon>Plectonema</taxon>
    </lineage>
</organism>